<evidence type="ECO:0000256" key="2">
    <source>
        <dbReference type="SAM" id="SignalP"/>
    </source>
</evidence>
<protein>
    <submittedName>
        <fullName evidence="3">Uncharacterized protein</fullName>
    </submittedName>
</protein>
<sequence length="243" mass="26922">MKYYILFLLFIFHIWLILHVNCGGNKGNKGKSSASKGVKSDSESGLLKQVDRLFSSKKDNDKSQGGASRQKSKGKGLKNSESHKKSSVDSESEYGSDNYEGSDPDSEDELEDKFVQNGNDGSNHTQQSFVPPTQNMRNPNPSRVRPIMQNRGIGGNPNFGPRMNNPTFPQQGPQFGGNPQFRGTSQFGQNNTQMFPNPGYPNMPPQVMPQPIVPYTGHGNYNPGYTPLPAPGLLLYRYYILKS</sequence>
<keyword evidence="2" id="KW-0732">Signal</keyword>
<dbReference type="Proteomes" id="UP000580250">
    <property type="component" value="Unassembled WGS sequence"/>
</dbReference>
<evidence type="ECO:0000313" key="3">
    <source>
        <dbReference type="EMBL" id="CAD2173918.1"/>
    </source>
</evidence>
<feature type="compositionally biased region" description="Acidic residues" evidence="1">
    <location>
        <begin position="90"/>
        <end position="111"/>
    </location>
</feature>
<feature type="compositionally biased region" description="Basic and acidic residues" evidence="1">
    <location>
        <begin position="49"/>
        <end position="62"/>
    </location>
</feature>
<feature type="region of interest" description="Disordered" evidence="1">
    <location>
        <begin position="28"/>
        <end position="149"/>
    </location>
</feature>
<gene>
    <name evidence="3" type="ORF">MENT_LOCUS25554</name>
</gene>
<comment type="caution">
    <text evidence="3">The sequence shown here is derived from an EMBL/GenBank/DDBJ whole genome shotgun (WGS) entry which is preliminary data.</text>
</comment>
<dbReference type="AlphaFoldDB" id="A0A6V7VHQ1"/>
<feature type="chain" id="PRO_5028244080" evidence="2">
    <location>
        <begin position="23"/>
        <end position="243"/>
    </location>
</feature>
<accession>A0A6V7VHQ1</accession>
<evidence type="ECO:0000256" key="1">
    <source>
        <dbReference type="SAM" id="MobiDB-lite"/>
    </source>
</evidence>
<dbReference type="EMBL" id="CAJEWN010000226">
    <property type="protein sequence ID" value="CAD2173918.1"/>
    <property type="molecule type" value="Genomic_DNA"/>
</dbReference>
<reference evidence="3 4" key="1">
    <citation type="submission" date="2020-08" db="EMBL/GenBank/DDBJ databases">
        <authorList>
            <person name="Koutsovoulos G."/>
            <person name="Danchin GJ E."/>
        </authorList>
    </citation>
    <scope>NUCLEOTIDE SEQUENCE [LARGE SCALE GENOMIC DNA]</scope>
</reference>
<feature type="signal peptide" evidence="2">
    <location>
        <begin position="1"/>
        <end position="22"/>
    </location>
</feature>
<proteinExistence type="predicted"/>
<name>A0A6V7VHQ1_MELEN</name>
<feature type="compositionally biased region" description="Basic and acidic residues" evidence="1">
    <location>
        <begin position="78"/>
        <end position="88"/>
    </location>
</feature>
<feature type="compositionally biased region" description="Polar residues" evidence="1">
    <location>
        <begin position="116"/>
        <end position="141"/>
    </location>
</feature>
<organism evidence="3 4">
    <name type="scientific">Meloidogyne enterolobii</name>
    <name type="common">Root-knot nematode worm</name>
    <name type="synonym">Meloidogyne mayaguensis</name>
    <dbReference type="NCBI Taxonomy" id="390850"/>
    <lineage>
        <taxon>Eukaryota</taxon>
        <taxon>Metazoa</taxon>
        <taxon>Ecdysozoa</taxon>
        <taxon>Nematoda</taxon>
        <taxon>Chromadorea</taxon>
        <taxon>Rhabditida</taxon>
        <taxon>Tylenchina</taxon>
        <taxon>Tylenchomorpha</taxon>
        <taxon>Tylenchoidea</taxon>
        <taxon>Meloidogynidae</taxon>
        <taxon>Meloidogyninae</taxon>
        <taxon>Meloidogyne</taxon>
    </lineage>
</organism>
<evidence type="ECO:0000313" key="4">
    <source>
        <dbReference type="Proteomes" id="UP000580250"/>
    </source>
</evidence>